<dbReference type="InterPro" id="IPR003593">
    <property type="entry name" value="AAA+_ATPase"/>
</dbReference>
<dbReference type="SUPFAM" id="SSF52540">
    <property type="entry name" value="P-loop containing nucleoside triphosphate hydrolases"/>
    <property type="match status" value="1"/>
</dbReference>
<dbReference type="PANTHER" id="PTHR23077">
    <property type="entry name" value="AAA-FAMILY ATPASE"/>
    <property type="match status" value="1"/>
</dbReference>
<feature type="domain" description="AAA+ ATPase" evidence="5">
    <location>
        <begin position="207"/>
        <end position="344"/>
    </location>
</feature>
<dbReference type="PROSITE" id="PS00674">
    <property type="entry name" value="AAA"/>
    <property type="match status" value="1"/>
</dbReference>
<dbReference type="SMART" id="SM00382">
    <property type="entry name" value="AAA"/>
    <property type="match status" value="1"/>
</dbReference>
<keyword evidence="3" id="KW-0175">Coiled coil</keyword>
<dbReference type="GO" id="GO:0005524">
    <property type="term" value="F:ATP binding"/>
    <property type="evidence" value="ECO:0007669"/>
    <property type="project" value="UniProtKB-KW"/>
</dbReference>
<dbReference type="EMBL" id="WTYJ01000001">
    <property type="protein sequence ID" value="MXO98295.1"/>
    <property type="molecule type" value="Genomic_DNA"/>
</dbReference>
<keyword evidence="7" id="KW-1185">Reference proteome</keyword>
<name>A0A6I4TQ81_9SPHN</name>
<dbReference type="Gene3D" id="3.40.50.300">
    <property type="entry name" value="P-loop containing nucleotide triphosphate hydrolases"/>
    <property type="match status" value="1"/>
</dbReference>
<dbReference type="InterPro" id="IPR003960">
    <property type="entry name" value="ATPase_AAA_CS"/>
</dbReference>
<dbReference type="InterPro" id="IPR041569">
    <property type="entry name" value="AAA_lid_3"/>
</dbReference>
<comment type="caution">
    <text evidence="6">The sequence shown here is derived from an EMBL/GenBank/DDBJ whole genome shotgun (WGS) entry which is preliminary data.</text>
</comment>
<comment type="similarity">
    <text evidence="4">Belongs to the AAA ATPase family.</text>
</comment>
<accession>A0A6I4TQ81</accession>
<evidence type="ECO:0000256" key="3">
    <source>
        <dbReference type="ARBA" id="ARBA00023054"/>
    </source>
</evidence>
<dbReference type="FunFam" id="3.40.50.300:FF:001025">
    <property type="entry name" value="ATPase family, AAA domain-containing 2B"/>
    <property type="match status" value="1"/>
</dbReference>
<evidence type="ECO:0000259" key="5">
    <source>
        <dbReference type="SMART" id="SM00382"/>
    </source>
</evidence>
<dbReference type="InterPro" id="IPR003959">
    <property type="entry name" value="ATPase_AAA_core"/>
</dbReference>
<sequence length="454" mass="47858">MTANPAIEALLNAFSASGDARLLGAALGLAGHDADRRSIVAAALAAPADGLDTDTRRPLAQAALDMGDALDAISLCGEDNALLALRVDALLVAERAAEAEAAYLAAVAADPVLEDPDIAARLKQALAATPMAASNVIGFADAARGLRGHERSDREEAAAARALYSEKVSAISFADVGGLDDVKKQIIRRIVTPFRKPSLFAKYRRKAGGGVLLFGPPGCGKTLLARATAGECEARFVNVSVVDVVDKYIGEAERKLSAIFADARRDTPTVLFFDELEALAGSRSNHASQSHVSLVSTFLTEMDGFANNNDGVLILAATNMPWGVDAAFRRPGRFDRVQFVPPPDRAARAEILRLHLAARPLADDCDADAIAAKTAGYSGADLENLVNTAVDVAIEETLSSGVEAPVAQRHLLDALQEVRPTTLEWLTTARNYAKYSNNGGQYDDVAAFLKANGL</sequence>
<evidence type="ECO:0000256" key="1">
    <source>
        <dbReference type="ARBA" id="ARBA00022741"/>
    </source>
</evidence>
<evidence type="ECO:0000256" key="4">
    <source>
        <dbReference type="RuleBase" id="RU003651"/>
    </source>
</evidence>
<dbReference type="InterPro" id="IPR050168">
    <property type="entry name" value="AAA_ATPase_domain"/>
</dbReference>
<dbReference type="RefSeq" id="WP_161389948.1">
    <property type="nucleotide sequence ID" value="NZ_JBHSCP010000001.1"/>
</dbReference>
<evidence type="ECO:0000313" key="7">
    <source>
        <dbReference type="Proteomes" id="UP000469430"/>
    </source>
</evidence>
<dbReference type="OrthoDB" id="7438987at2"/>
<dbReference type="Proteomes" id="UP000469430">
    <property type="component" value="Unassembled WGS sequence"/>
</dbReference>
<protein>
    <submittedName>
        <fullName evidence="6">AAA family ATPase</fullName>
    </submittedName>
</protein>
<proteinExistence type="inferred from homology"/>
<dbReference type="AlphaFoldDB" id="A0A6I4TQ81"/>
<reference evidence="6 7" key="1">
    <citation type="submission" date="2019-12" db="EMBL/GenBank/DDBJ databases">
        <title>Genomic-based taxomic classification of the family Erythrobacteraceae.</title>
        <authorList>
            <person name="Xu L."/>
        </authorList>
    </citation>
    <scope>NUCLEOTIDE SEQUENCE [LARGE SCALE GENOMIC DNA]</scope>
    <source>
        <strain evidence="6 7">S36</strain>
    </source>
</reference>
<dbReference type="Pfam" id="PF00004">
    <property type="entry name" value="AAA"/>
    <property type="match status" value="1"/>
</dbReference>
<evidence type="ECO:0000256" key="2">
    <source>
        <dbReference type="ARBA" id="ARBA00022840"/>
    </source>
</evidence>
<keyword evidence="2 4" id="KW-0067">ATP-binding</keyword>
<dbReference type="PANTHER" id="PTHR23077:SF171">
    <property type="entry name" value="NUCLEAR VALOSIN-CONTAINING PROTEIN-LIKE"/>
    <property type="match status" value="1"/>
</dbReference>
<gene>
    <name evidence="6" type="ORF">GRI97_04765</name>
</gene>
<dbReference type="GO" id="GO:0016887">
    <property type="term" value="F:ATP hydrolysis activity"/>
    <property type="evidence" value="ECO:0007669"/>
    <property type="project" value="InterPro"/>
</dbReference>
<keyword evidence="1 4" id="KW-0547">Nucleotide-binding</keyword>
<organism evidence="6 7">
    <name type="scientific">Croceibacterium xixiisoli</name>
    <dbReference type="NCBI Taxonomy" id="1476466"/>
    <lineage>
        <taxon>Bacteria</taxon>
        <taxon>Pseudomonadati</taxon>
        <taxon>Pseudomonadota</taxon>
        <taxon>Alphaproteobacteria</taxon>
        <taxon>Sphingomonadales</taxon>
        <taxon>Erythrobacteraceae</taxon>
        <taxon>Croceibacterium</taxon>
    </lineage>
</organism>
<evidence type="ECO:0000313" key="6">
    <source>
        <dbReference type="EMBL" id="MXO98295.1"/>
    </source>
</evidence>
<dbReference type="InterPro" id="IPR027417">
    <property type="entry name" value="P-loop_NTPase"/>
</dbReference>
<dbReference type="Pfam" id="PF17862">
    <property type="entry name" value="AAA_lid_3"/>
    <property type="match status" value="1"/>
</dbReference>
<dbReference type="Gene3D" id="1.10.8.60">
    <property type="match status" value="1"/>
</dbReference>